<gene>
    <name evidence="1" type="ORF">V6N12_066977</name>
</gene>
<evidence type="ECO:0000313" key="1">
    <source>
        <dbReference type="EMBL" id="KAK8492789.1"/>
    </source>
</evidence>
<accession>A0ABR2AHM2</accession>
<sequence length="80" mass="9213">MDFIAEAFSLSYVPPYLAVKQNRRPSFQHGVNFAIAGATALDAEFFFERKISILWTNNSLNVQLDWFRMLKSDLCSDKGY</sequence>
<name>A0ABR2AHM2_9ROSI</name>
<dbReference type="EMBL" id="JBBPBM010000696">
    <property type="protein sequence ID" value="KAK8492789.1"/>
    <property type="molecule type" value="Genomic_DNA"/>
</dbReference>
<dbReference type="InterPro" id="IPR036514">
    <property type="entry name" value="SGNH_hydro_sf"/>
</dbReference>
<reference evidence="1 2" key="1">
    <citation type="journal article" date="2024" name="G3 (Bethesda)">
        <title>Genome assembly of Hibiscus sabdariffa L. provides insights into metabolisms of medicinal natural products.</title>
        <authorList>
            <person name="Kim T."/>
        </authorList>
    </citation>
    <scope>NUCLEOTIDE SEQUENCE [LARGE SCALE GENOMIC DNA]</scope>
    <source>
        <strain evidence="1">TK-2024</strain>
        <tissue evidence="1">Old leaves</tissue>
    </source>
</reference>
<dbReference type="PANTHER" id="PTHR22835">
    <property type="entry name" value="ZINC FINGER FYVE DOMAIN CONTAINING PROTEIN"/>
    <property type="match status" value="1"/>
</dbReference>
<protein>
    <submittedName>
        <fullName evidence="1">Uncharacterized protein</fullName>
    </submittedName>
</protein>
<proteinExistence type="predicted"/>
<dbReference type="PANTHER" id="PTHR22835:SF659">
    <property type="entry name" value="GDSL LIPASE_ACYLHYDROLASE, PUTATIVE (AFU_ORTHOLOGUE AFUA_2G00510)-RELATED"/>
    <property type="match status" value="1"/>
</dbReference>
<comment type="caution">
    <text evidence="1">The sequence shown here is derived from an EMBL/GenBank/DDBJ whole genome shotgun (WGS) entry which is preliminary data.</text>
</comment>
<dbReference type="Proteomes" id="UP001472677">
    <property type="component" value="Unassembled WGS sequence"/>
</dbReference>
<organism evidence="1 2">
    <name type="scientific">Hibiscus sabdariffa</name>
    <name type="common">roselle</name>
    <dbReference type="NCBI Taxonomy" id="183260"/>
    <lineage>
        <taxon>Eukaryota</taxon>
        <taxon>Viridiplantae</taxon>
        <taxon>Streptophyta</taxon>
        <taxon>Embryophyta</taxon>
        <taxon>Tracheophyta</taxon>
        <taxon>Spermatophyta</taxon>
        <taxon>Magnoliopsida</taxon>
        <taxon>eudicotyledons</taxon>
        <taxon>Gunneridae</taxon>
        <taxon>Pentapetalae</taxon>
        <taxon>rosids</taxon>
        <taxon>malvids</taxon>
        <taxon>Malvales</taxon>
        <taxon>Malvaceae</taxon>
        <taxon>Malvoideae</taxon>
        <taxon>Hibiscus</taxon>
    </lineage>
</organism>
<dbReference type="Gene3D" id="3.40.50.1110">
    <property type="entry name" value="SGNH hydrolase"/>
    <property type="match status" value="1"/>
</dbReference>
<keyword evidence="2" id="KW-1185">Reference proteome</keyword>
<evidence type="ECO:0000313" key="2">
    <source>
        <dbReference type="Proteomes" id="UP001472677"/>
    </source>
</evidence>